<reference evidence="1 2" key="1">
    <citation type="journal article" date="2021" name="Nat. Plants">
        <title>The Taxus genome provides insights into paclitaxel biosynthesis.</title>
        <authorList>
            <person name="Xiong X."/>
            <person name="Gou J."/>
            <person name="Liao Q."/>
            <person name="Li Y."/>
            <person name="Zhou Q."/>
            <person name="Bi G."/>
            <person name="Li C."/>
            <person name="Du R."/>
            <person name="Wang X."/>
            <person name="Sun T."/>
            <person name="Guo L."/>
            <person name="Liang H."/>
            <person name="Lu P."/>
            <person name="Wu Y."/>
            <person name="Zhang Z."/>
            <person name="Ro D.K."/>
            <person name="Shang Y."/>
            <person name="Huang S."/>
            <person name="Yan J."/>
        </authorList>
    </citation>
    <scope>NUCLEOTIDE SEQUENCE [LARGE SCALE GENOMIC DNA]</scope>
    <source>
        <strain evidence="1">Ta-2019</strain>
    </source>
</reference>
<dbReference type="EMBL" id="JAHRHJ020000003">
    <property type="protein sequence ID" value="KAH9321276.1"/>
    <property type="molecule type" value="Genomic_DNA"/>
</dbReference>
<dbReference type="AlphaFoldDB" id="A0AA38LEQ2"/>
<feature type="non-terminal residue" evidence="1">
    <location>
        <position position="1"/>
    </location>
</feature>
<proteinExistence type="predicted"/>
<evidence type="ECO:0000313" key="1">
    <source>
        <dbReference type="EMBL" id="KAH9321276.1"/>
    </source>
</evidence>
<keyword evidence="2" id="KW-1185">Reference proteome</keyword>
<accession>A0AA38LEQ2</accession>
<comment type="caution">
    <text evidence="1">The sequence shown here is derived from an EMBL/GenBank/DDBJ whole genome shotgun (WGS) entry which is preliminary data.</text>
</comment>
<sequence length="51" mass="6036">EYREDLFQHEIPLESNAKTFRKKHMLINPLLSVKMQDELKNLRDGGIIQPT</sequence>
<gene>
    <name evidence="1" type="ORF">KI387_015915</name>
</gene>
<dbReference type="Proteomes" id="UP000824469">
    <property type="component" value="Unassembled WGS sequence"/>
</dbReference>
<organism evidence="1 2">
    <name type="scientific">Taxus chinensis</name>
    <name type="common">Chinese yew</name>
    <name type="synonym">Taxus wallichiana var. chinensis</name>
    <dbReference type="NCBI Taxonomy" id="29808"/>
    <lineage>
        <taxon>Eukaryota</taxon>
        <taxon>Viridiplantae</taxon>
        <taxon>Streptophyta</taxon>
        <taxon>Embryophyta</taxon>
        <taxon>Tracheophyta</taxon>
        <taxon>Spermatophyta</taxon>
        <taxon>Pinopsida</taxon>
        <taxon>Pinidae</taxon>
        <taxon>Conifers II</taxon>
        <taxon>Cupressales</taxon>
        <taxon>Taxaceae</taxon>
        <taxon>Taxus</taxon>
    </lineage>
</organism>
<evidence type="ECO:0000313" key="2">
    <source>
        <dbReference type="Proteomes" id="UP000824469"/>
    </source>
</evidence>
<name>A0AA38LEQ2_TAXCH</name>
<protein>
    <submittedName>
        <fullName evidence="1">Uncharacterized protein</fullName>
    </submittedName>
</protein>
<feature type="non-terminal residue" evidence="1">
    <location>
        <position position="51"/>
    </location>
</feature>